<dbReference type="AlphaFoldDB" id="A0A2I1BYV4"/>
<dbReference type="OMA" id="WHIINET"/>
<dbReference type="Proteomes" id="UP000234474">
    <property type="component" value="Unassembled WGS sequence"/>
</dbReference>
<dbReference type="PANTHER" id="PTHR47784:SF4">
    <property type="entry name" value="ZN(II)2CYS6 TRANSCRIPTION FACTOR (EUROFUNG)"/>
    <property type="match status" value="1"/>
</dbReference>
<dbReference type="EMBL" id="MSZS01000007">
    <property type="protein sequence ID" value="PKX90531.1"/>
    <property type="molecule type" value="Genomic_DNA"/>
</dbReference>
<dbReference type="VEuPathDB" id="FungiDB:P174DRAFT_394083"/>
<protein>
    <recommendedName>
        <fullName evidence="3">C6 finger domain protein</fullName>
    </recommendedName>
</protein>
<dbReference type="GO" id="GO:0001228">
    <property type="term" value="F:DNA-binding transcription activator activity, RNA polymerase II-specific"/>
    <property type="evidence" value="ECO:0007669"/>
    <property type="project" value="TreeGrafter"/>
</dbReference>
<evidence type="ECO:0008006" key="3">
    <source>
        <dbReference type="Google" id="ProtNLM"/>
    </source>
</evidence>
<organism evidence="1 2">
    <name type="scientific">Aspergillus novofumigatus (strain IBT 16806)</name>
    <dbReference type="NCBI Taxonomy" id="1392255"/>
    <lineage>
        <taxon>Eukaryota</taxon>
        <taxon>Fungi</taxon>
        <taxon>Dikarya</taxon>
        <taxon>Ascomycota</taxon>
        <taxon>Pezizomycotina</taxon>
        <taxon>Eurotiomycetes</taxon>
        <taxon>Eurotiomycetidae</taxon>
        <taxon>Eurotiales</taxon>
        <taxon>Aspergillaceae</taxon>
        <taxon>Aspergillus</taxon>
        <taxon>Aspergillus subgen. Fumigati</taxon>
    </lineage>
</organism>
<gene>
    <name evidence="1" type="ORF">P174DRAFT_394083</name>
</gene>
<dbReference type="InterPro" id="IPR021858">
    <property type="entry name" value="Fun_TF"/>
</dbReference>
<dbReference type="STRING" id="1392255.A0A2I1BYV4"/>
<accession>A0A2I1BYV4</accession>
<evidence type="ECO:0000313" key="2">
    <source>
        <dbReference type="Proteomes" id="UP000234474"/>
    </source>
</evidence>
<dbReference type="OrthoDB" id="4937900at2759"/>
<comment type="caution">
    <text evidence="1">The sequence shown here is derived from an EMBL/GenBank/DDBJ whole genome shotgun (WGS) entry which is preliminary data.</text>
</comment>
<evidence type="ECO:0000313" key="1">
    <source>
        <dbReference type="EMBL" id="PKX90531.1"/>
    </source>
</evidence>
<reference evidence="2" key="1">
    <citation type="journal article" date="2018" name="Proc. Natl. Acad. Sci. U.S.A.">
        <title>Linking secondary metabolites to gene clusters through genome sequencing of six diverse Aspergillus species.</title>
        <authorList>
            <person name="Kaerboelling I."/>
            <person name="Vesth T.C."/>
            <person name="Frisvad J.C."/>
            <person name="Nybo J.L."/>
            <person name="Theobald S."/>
            <person name="Kuo A."/>
            <person name="Bowyer P."/>
            <person name="Matsuda Y."/>
            <person name="Mondo S."/>
            <person name="Lyhne E.K."/>
            <person name="Kogle M.E."/>
            <person name="Clum A."/>
            <person name="Lipzen A."/>
            <person name="Salamov A."/>
            <person name="Ngan C.Y."/>
            <person name="Daum C."/>
            <person name="Chiniquy J."/>
            <person name="Barry K."/>
            <person name="LaButti K."/>
            <person name="Haridas S."/>
            <person name="Simmons B.A."/>
            <person name="Magnuson J.K."/>
            <person name="Mortensen U.H."/>
            <person name="Larsen T.O."/>
            <person name="Grigoriev I.V."/>
            <person name="Baker S.E."/>
            <person name="Andersen M.R."/>
        </authorList>
    </citation>
    <scope>NUCLEOTIDE SEQUENCE [LARGE SCALE GENOMIC DNA]</scope>
    <source>
        <strain evidence="2">IBT 16806</strain>
    </source>
</reference>
<sequence length="408" mass="45269">MPPRRVLRRPHKKSRLGCQECKRRHVKVSSLAARPSSVRVSRPYLSTAVDPTVTTPVTVAPSPVSSGPLSDVLAPSLSTPSVFCPESTPTPSVQSGGLYSPLNMHHMELFSQFILDTGPSVYEGGSIDHESFRAIMPAALSAPYAMYQMLALSALHLSHIRAAQASHYREEATFLQTKALSLFNDSLAEITTESCAPMLIFSSLLSLHTLGEAVIASQTDAGSFLNRFVTYLNLHRGVRAVTSESWQLLLHSNISSMLNRAERTLHAASLQTQEQATFVADRLHSLLNDADMGPESQHTCREAVESLQLLYQSESSIGETPPEKAPGLIWTWPSLLSGAFTNLLMKRRPEALIILCHYAVLLHRRRHIWLVRNAGQMLISEITRFLGTYWLDWLDWPNQVLQDPSRGL</sequence>
<keyword evidence="2" id="KW-1185">Reference proteome</keyword>
<dbReference type="PANTHER" id="PTHR47784">
    <property type="entry name" value="STEROL UPTAKE CONTROL PROTEIN 2"/>
    <property type="match status" value="1"/>
</dbReference>
<dbReference type="Pfam" id="PF11951">
    <property type="entry name" value="Fungal_trans_2"/>
    <property type="match status" value="1"/>
</dbReference>
<dbReference type="InterPro" id="IPR053157">
    <property type="entry name" value="Sterol_Uptake_Regulator"/>
</dbReference>
<dbReference type="RefSeq" id="XP_024679126.1">
    <property type="nucleotide sequence ID" value="XM_024823621.1"/>
</dbReference>
<name>A0A2I1BYV4_ASPN1</name>
<proteinExistence type="predicted"/>
<dbReference type="GeneID" id="36530946"/>